<protein>
    <recommendedName>
        <fullName evidence="5">Asp23/Gls24 family envelope stress response protein</fullName>
    </recommendedName>
</protein>
<sequence>MTDEHEHGTPEIHDTPEAQGAPEVSEVQGTAGVEVHELGLEPGDLDGHTLEELTDYLEAGREPADPSIEGSPGCQLALDALEQLRGLGGELIAADTAAMPEVDDSWVDRILSGIALDARAGRRIPFDDPDPSTDFGITEGAVRGLIRSAENMVPGILVGHSELDGDVTIPGARIRISIEVNAFYGESIPVAVQRLRDEVAERVQRHTDLTVTAIDVTVRDVQRVSRSTEDRS</sequence>
<comment type="caution">
    <text evidence="3">The sequence shown here is derived from an EMBL/GenBank/DDBJ whole genome shotgun (WGS) entry which is preliminary data.</text>
</comment>
<dbReference type="Pfam" id="PF03780">
    <property type="entry name" value="Asp23"/>
    <property type="match status" value="1"/>
</dbReference>
<comment type="similarity">
    <text evidence="1">Belongs to the asp23 family.</text>
</comment>
<evidence type="ECO:0000313" key="3">
    <source>
        <dbReference type="EMBL" id="KJL23670.1"/>
    </source>
</evidence>
<evidence type="ECO:0008006" key="5">
    <source>
        <dbReference type="Google" id="ProtNLM"/>
    </source>
</evidence>
<accession>A0A0F0KUA3</accession>
<name>A0A0F0KUA3_9MICO</name>
<evidence type="ECO:0000256" key="1">
    <source>
        <dbReference type="ARBA" id="ARBA00005721"/>
    </source>
</evidence>
<dbReference type="EMBL" id="JYIU01000035">
    <property type="protein sequence ID" value="KJL23670.1"/>
    <property type="molecule type" value="Genomic_DNA"/>
</dbReference>
<dbReference type="AlphaFoldDB" id="A0A0F0KUA3"/>
<dbReference type="PATRIC" id="fig|104336.4.peg.1032"/>
<gene>
    <name evidence="3" type="ORF">RN50_01008</name>
</gene>
<evidence type="ECO:0000256" key="2">
    <source>
        <dbReference type="SAM" id="MobiDB-lite"/>
    </source>
</evidence>
<dbReference type="KEGG" id="mfol:DXT68_04230"/>
<evidence type="ECO:0000313" key="4">
    <source>
        <dbReference type="Proteomes" id="UP000033572"/>
    </source>
</evidence>
<proteinExistence type="inferred from homology"/>
<feature type="compositionally biased region" description="Basic and acidic residues" evidence="2">
    <location>
        <begin position="1"/>
        <end position="16"/>
    </location>
</feature>
<dbReference type="InterPro" id="IPR005531">
    <property type="entry name" value="Asp23"/>
</dbReference>
<dbReference type="Proteomes" id="UP000033572">
    <property type="component" value="Unassembled WGS sequence"/>
</dbReference>
<dbReference type="RefSeq" id="WP_082068864.1">
    <property type="nucleotide sequence ID" value="NZ_CP031425.1"/>
</dbReference>
<dbReference type="GeneID" id="94443585"/>
<feature type="region of interest" description="Disordered" evidence="2">
    <location>
        <begin position="1"/>
        <end position="26"/>
    </location>
</feature>
<organism evidence="3 4">
    <name type="scientific">Microbacterium foliorum</name>
    <dbReference type="NCBI Taxonomy" id="104336"/>
    <lineage>
        <taxon>Bacteria</taxon>
        <taxon>Bacillati</taxon>
        <taxon>Actinomycetota</taxon>
        <taxon>Actinomycetes</taxon>
        <taxon>Micrococcales</taxon>
        <taxon>Microbacteriaceae</taxon>
        <taxon>Microbacterium</taxon>
    </lineage>
</organism>
<keyword evidence="4" id="KW-1185">Reference proteome</keyword>
<reference evidence="3 4" key="1">
    <citation type="submission" date="2015-02" db="EMBL/GenBank/DDBJ databases">
        <title>Draft genome sequences of ten Microbacterium spp. with emphasis on heavy metal contaminated environments.</title>
        <authorList>
            <person name="Corretto E."/>
        </authorList>
    </citation>
    <scope>NUCLEOTIDE SEQUENCE [LARGE SCALE GENOMIC DNA]</scope>
    <source>
        <strain evidence="3 4">DSM 12966</strain>
    </source>
</reference>